<evidence type="ECO:0000313" key="2">
    <source>
        <dbReference type="Proteomes" id="UP000197019"/>
    </source>
</evidence>
<dbReference type="InterPro" id="IPR011742">
    <property type="entry name" value="CRISPR-assoc_prot_TM1812"/>
</dbReference>
<dbReference type="EMBL" id="CP022129">
    <property type="protein sequence ID" value="ASF46390.1"/>
    <property type="molecule type" value="Genomic_DNA"/>
</dbReference>
<sequence>MAHILISFLGKSVKQNGQYRQANYCFADGSQKTARFFSLALNGHIQPDRLVMLGTSGSMWDVLCEHLSTDGNDQWAALSEAVEADAVTQAQLDAFSCPVGLALHVDCQLKRIPYGDDITEQVEILQIMAAAIQAGDTVSLDLTHGLRHLPMLGLLSAMYLQTARSATINGIYYGALDRTKNNLTPVMQLNGLLNIAQWLHALDGFNKTGNLAPFSGLLQQDGMAPEIANCLEEAAFFENTLNIPNARTPLKKFTAATKDGLPSIGALFESSLKERIAWHKEDNLYLRQRSNACFYLQQGDYLRAAALGYEAFITRCVQQDKSVPKLDPQNYEHRQQTKDTLKKNDGYKLLNDLRNALAHGTRSDKAQVQRALSNKDNLHTELEQLFERLLPKH</sequence>
<dbReference type="InterPro" id="IPR013383">
    <property type="entry name" value="CRISPR-assoc_prot_DxTHG_CS"/>
</dbReference>
<protein>
    <submittedName>
        <fullName evidence="1">CRISPR-associated protein</fullName>
    </submittedName>
</protein>
<organism evidence="1 2">
    <name type="scientific">Methylovulum psychrotolerans</name>
    <dbReference type="NCBI Taxonomy" id="1704499"/>
    <lineage>
        <taxon>Bacteria</taxon>
        <taxon>Pseudomonadati</taxon>
        <taxon>Pseudomonadota</taxon>
        <taxon>Gammaproteobacteria</taxon>
        <taxon>Methylococcales</taxon>
        <taxon>Methylococcaceae</taxon>
        <taxon>Methylovulum</taxon>
    </lineage>
</organism>
<gene>
    <name evidence="1" type="ORF">CEK71_10065</name>
</gene>
<reference evidence="1 2" key="1">
    <citation type="submission" date="2017-06" db="EMBL/GenBank/DDBJ databases">
        <title>Genome Sequencing of the methanotroph Methylovulum psychrotolerants str. HV10-M2 isolated from a high-altitude environment.</title>
        <authorList>
            <person name="Mateos-Rivera A."/>
        </authorList>
    </citation>
    <scope>NUCLEOTIDE SEQUENCE [LARGE SCALE GENOMIC DNA]</scope>
    <source>
        <strain evidence="1 2">HV10_M2</strain>
    </source>
</reference>
<dbReference type="RefSeq" id="WP_088619262.1">
    <property type="nucleotide sequence ID" value="NZ_CP022129.1"/>
</dbReference>
<dbReference type="KEGG" id="mpsy:CEK71_10065"/>
<dbReference type="CDD" id="cd09732">
    <property type="entry name" value="Csx1_III-U"/>
    <property type="match status" value="1"/>
</dbReference>
<dbReference type="NCBIfam" id="TIGR02221">
    <property type="entry name" value="cas_TM1812"/>
    <property type="match status" value="1"/>
</dbReference>
<proteinExistence type="predicted"/>
<dbReference type="SUPFAM" id="SSF160980">
    <property type="entry name" value="SSO1389-like"/>
    <property type="match status" value="1"/>
</dbReference>
<dbReference type="Gene3D" id="3.40.50.10640">
    <property type="entry name" value="SSO1389-like"/>
    <property type="match status" value="1"/>
</dbReference>
<keyword evidence="2" id="KW-1185">Reference proteome</keyword>
<dbReference type="Proteomes" id="UP000197019">
    <property type="component" value="Chromosome"/>
</dbReference>
<dbReference type="OrthoDB" id="5793884at2"/>
<accession>A0A1Z4BYQ8</accession>
<name>A0A1Z4BYQ8_9GAMM</name>
<evidence type="ECO:0000313" key="1">
    <source>
        <dbReference type="EMBL" id="ASF46390.1"/>
    </source>
</evidence>
<dbReference type="NCBIfam" id="TIGR02549">
    <property type="entry name" value="CRISPR_DxTHG"/>
    <property type="match status" value="1"/>
</dbReference>
<dbReference type="AlphaFoldDB" id="A0A1Z4BYQ8"/>